<organism evidence="2 3">
    <name type="scientific">Runella salmonicolor</name>
    <dbReference type="NCBI Taxonomy" id="2950278"/>
    <lineage>
        <taxon>Bacteria</taxon>
        <taxon>Pseudomonadati</taxon>
        <taxon>Bacteroidota</taxon>
        <taxon>Cytophagia</taxon>
        <taxon>Cytophagales</taxon>
        <taxon>Spirosomataceae</taxon>
        <taxon>Runella</taxon>
    </lineage>
</organism>
<gene>
    <name evidence="2" type="ORF">NCI00_25175</name>
</gene>
<proteinExistence type="predicted"/>
<protein>
    <recommendedName>
        <fullName evidence="4">DUF4848 domain-containing protein</fullName>
    </recommendedName>
</protein>
<evidence type="ECO:0000256" key="1">
    <source>
        <dbReference type="SAM" id="Coils"/>
    </source>
</evidence>
<keyword evidence="1" id="KW-0175">Coiled coil</keyword>
<dbReference type="EMBL" id="JAMZEL010000015">
    <property type="protein sequence ID" value="MCP1385756.1"/>
    <property type="molecule type" value="Genomic_DNA"/>
</dbReference>
<feature type="coiled-coil region" evidence="1">
    <location>
        <begin position="69"/>
        <end position="104"/>
    </location>
</feature>
<evidence type="ECO:0008006" key="4">
    <source>
        <dbReference type="Google" id="ProtNLM"/>
    </source>
</evidence>
<evidence type="ECO:0000313" key="3">
    <source>
        <dbReference type="Proteomes" id="UP001204772"/>
    </source>
</evidence>
<comment type="caution">
    <text evidence="2">The sequence shown here is derived from an EMBL/GenBank/DDBJ whole genome shotgun (WGS) entry which is preliminary data.</text>
</comment>
<dbReference type="RefSeq" id="WP_253532282.1">
    <property type="nucleotide sequence ID" value="NZ_JAMZEL010000015.1"/>
</dbReference>
<keyword evidence="3" id="KW-1185">Reference proteome</keyword>
<evidence type="ECO:0000313" key="2">
    <source>
        <dbReference type="EMBL" id="MCP1385756.1"/>
    </source>
</evidence>
<reference evidence="2 3" key="1">
    <citation type="submission" date="2022-06" db="EMBL/GenBank/DDBJ databases">
        <title>Runella sp. S5 genome sequencing.</title>
        <authorList>
            <person name="Park S."/>
        </authorList>
    </citation>
    <scope>NUCLEOTIDE SEQUENCE [LARGE SCALE GENOMIC DNA]</scope>
    <source>
        <strain evidence="2 3">S5</strain>
    </source>
</reference>
<dbReference type="Proteomes" id="UP001204772">
    <property type="component" value="Unassembled WGS sequence"/>
</dbReference>
<name>A0ABT1FVH2_9BACT</name>
<sequence length="364" mass="41604">MKKFKFLHTNHLYYGLLFTLSVVLSSCKNSNDIAPTLEAHDNFLTFKTADEFYKTAEKLSKAPYSEVVNLEKQNNFTSLRTLLKEAEEEDAANHEREIKLVAENPAMATMMTHQIPQVVKDNPNTFFYSKEEGIRLNLIRTELASLLNKDGLVKVGDKIIQYKSSYTKVIEDGDTKKIALLEKTMSTDKKLGVSVHPIKFYNANKKLNYAYTRSCEGGYGSPLQYRIIVYEEAYHHDDGLYRNYLGTLKIRTLKRGFLGGWYNHATRSQSGFGTVSYNFANNPNYWATTPTVKFLGGTYNLVWDGNIPDQNWNETSDLGITFFHFQIWLSQGEQYPYNIYQPQFNSSSTHTWTFGTGGPCSCSI</sequence>
<dbReference type="PROSITE" id="PS51257">
    <property type="entry name" value="PROKAR_LIPOPROTEIN"/>
    <property type="match status" value="1"/>
</dbReference>
<accession>A0ABT1FVH2</accession>